<evidence type="ECO:0000313" key="3">
    <source>
        <dbReference type="Proteomes" id="UP000001194"/>
    </source>
</evidence>
<dbReference type="GeneID" id="6075628"/>
<dbReference type="AlphaFoldDB" id="B0D707"/>
<dbReference type="RefSeq" id="XP_001879918.1">
    <property type="nucleotide sequence ID" value="XM_001879883.1"/>
</dbReference>
<dbReference type="HOGENOM" id="CLU_2722644_0_0_1"/>
<feature type="region of interest" description="Disordered" evidence="1">
    <location>
        <begin position="1"/>
        <end position="20"/>
    </location>
</feature>
<proteinExistence type="predicted"/>
<evidence type="ECO:0000313" key="2">
    <source>
        <dbReference type="EMBL" id="EDR09569.1"/>
    </source>
</evidence>
<dbReference type="InParanoid" id="B0D707"/>
<keyword evidence="3" id="KW-1185">Reference proteome</keyword>
<evidence type="ECO:0000256" key="1">
    <source>
        <dbReference type="SAM" id="MobiDB-lite"/>
    </source>
</evidence>
<dbReference type="Proteomes" id="UP000001194">
    <property type="component" value="Unassembled WGS sequence"/>
</dbReference>
<accession>B0D707</accession>
<protein>
    <submittedName>
        <fullName evidence="2">Predicted protein</fullName>
    </submittedName>
</protein>
<name>B0D707_LACBS</name>
<reference evidence="2 3" key="1">
    <citation type="journal article" date="2008" name="Nature">
        <title>The genome of Laccaria bicolor provides insights into mycorrhizal symbiosis.</title>
        <authorList>
            <person name="Martin F."/>
            <person name="Aerts A."/>
            <person name="Ahren D."/>
            <person name="Brun A."/>
            <person name="Danchin E.G.J."/>
            <person name="Duchaussoy F."/>
            <person name="Gibon J."/>
            <person name="Kohler A."/>
            <person name="Lindquist E."/>
            <person name="Pereda V."/>
            <person name="Salamov A."/>
            <person name="Shapiro H.J."/>
            <person name="Wuyts J."/>
            <person name="Blaudez D."/>
            <person name="Buee M."/>
            <person name="Brokstein P."/>
            <person name="Canbaeck B."/>
            <person name="Cohen D."/>
            <person name="Courty P.E."/>
            <person name="Coutinho P.M."/>
            <person name="Delaruelle C."/>
            <person name="Detter J.C."/>
            <person name="Deveau A."/>
            <person name="DiFazio S."/>
            <person name="Duplessis S."/>
            <person name="Fraissinet-Tachet L."/>
            <person name="Lucic E."/>
            <person name="Frey-Klett P."/>
            <person name="Fourrey C."/>
            <person name="Feussner I."/>
            <person name="Gay G."/>
            <person name="Grimwood J."/>
            <person name="Hoegger P.J."/>
            <person name="Jain P."/>
            <person name="Kilaru S."/>
            <person name="Labbe J."/>
            <person name="Lin Y.C."/>
            <person name="Legue V."/>
            <person name="Le Tacon F."/>
            <person name="Marmeisse R."/>
            <person name="Melayah D."/>
            <person name="Montanini B."/>
            <person name="Muratet M."/>
            <person name="Nehls U."/>
            <person name="Niculita-Hirzel H."/>
            <person name="Oudot-Le Secq M.P."/>
            <person name="Peter M."/>
            <person name="Quesneville H."/>
            <person name="Rajashekar B."/>
            <person name="Reich M."/>
            <person name="Rouhier N."/>
            <person name="Schmutz J."/>
            <person name="Yin T."/>
            <person name="Chalot M."/>
            <person name="Henrissat B."/>
            <person name="Kuees U."/>
            <person name="Lucas S."/>
            <person name="Van de Peer Y."/>
            <person name="Podila G.K."/>
            <person name="Polle A."/>
            <person name="Pukkila P.J."/>
            <person name="Richardson P.M."/>
            <person name="Rouze P."/>
            <person name="Sanders I.R."/>
            <person name="Stajich J.E."/>
            <person name="Tunlid A."/>
            <person name="Tuskan G."/>
            <person name="Grigoriev I.V."/>
        </authorList>
    </citation>
    <scope>NUCLEOTIDE SEQUENCE [LARGE SCALE GENOMIC DNA]</scope>
    <source>
        <strain evidence="3">S238N-H82 / ATCC MYA-4686</strain>
    </source>
</reference>
<dbReference type="EMBL" id="DS547099">
    <property type="protein sequence ID" value="EDR09569.1"/>
    <property type="molecule type" value="Genomic_DNA"/>
</dbReference>
<organism evidence="3">
    <name type="scientific">Laccaria bicolor (strain S238N-H82 / ATCC MYA-4686)</name>
    <name type="common">Bicoloured deceiver</name>
    <name type="synonym">Laccaria laccata var. bicolor</name>
    <dbReference type="NCBI Taxonomy" id="486041"/>
    <lineage>
        <taxon>Eukaryota</taxon>
        <taxon>Fungi</taxon>
        <taxon>Dikarya</taxon>
        <taxon>Basidiomycota</taxon>
        <taxon>Agaricomycotina</taxon>
        <taxon>Agaricomycetes</taxon>
        <taxon>Agaricomycetidae</taxon>
        <taxon>Agaricales</taxon>
        <taxon>Agaricineae</taxon>
        <taxon>Hydnangiaceae</taxon>
        <taxon>Laccaria</taxon>
    </lineage>
</organism>
<gene>
    <name evidence="2" type="ORF">LACBIDRAFT_318757</name>
</gene>
<sequence>MSTSYPTVPPRLARTNSKDGGEPDVINVVSWRNATKLVVYMPMPKGSISVFQPGFVLVVKRVSGAQHSSPIF</sequence>
<dbReference type="KEGG" id="lbc:LACBIDRAFT_318757"/>